<evidence type="ECO:0000256" key="1">
    <source>
        <dbReference type="ARBA" id="ARBA00004245"/>
    </source>
</evidence>
<keyword evidence="5" id="KW-0009">Actin-binding</keyword>
<evidence type="ECO:0000313" key="10">
    <source>
        <dbReference type="EMBL" id="GBG32220.1"/>
    </source>
</evidence>
<gene>
    <name evidence="10" type="ORF">FCC1311_084452</name>
</gene>
<feature type="domain" description="ADF-H" evidence="9">
    <location>
        <begin position="4"/>
        <end position="139"/>
    </location>
</feature>
<evidence type="ECO:0000256" key="6">
    <source>
        <dbReference type="ARBA" id="ARBA00023212"/>
    </source>
</evidence>
<evidence type="ECO:0000259" key="9">
    <source>
        <dbReference type="PROSITE" id="PS51263"/>
    </source>
</evidence>
<dbReference type="InterPro" id="IPR028458">
    <property type="entry name" value="Twinfilin"/>
</dbReference>
<proteinExistence type="inferred from homology"/>
<comment type="similarity">
    <text evidence="2">Belongs to the actin-binding proteins ADF family. Twinfilin subfamily.</text>
</comment>
<dbReference type="GO" id="GO:0051015">
    <property type="term" value="F:actin filament binding"/>
    <property type="evidence" value="ECO:0007669"/>
    <property type="project" value="TreeGrafter"/>
</dbReference>
<dbReference type="SUPFAM" id="SSF55753">
    <property type="entry name" value="Actin depolymerizing proteins"/>
    <property type="match status" value="2"/>
</dbReference>
<dbReference type="GO" id="GO:0030042">
    <property type="term" value="P:actin filament depolymerization"/>
    <property type="evidence" value="ECO:0007669"/>
    <property type="project" value="TreeGrafter"/>
</dbReference>
<dbReference type="GO" id="GO:0003785">
    <property type="term" value="F:actin monomer binding"/>
    <property type="evidence" value="ECO:0007669"/>
    <property type="project" value="TreeGrafter"/>
</dbReference>
<dbReference type="EMBL" id="BEYU01000117">
    <property type="protein sequence ID" value="GBG32220.1"/>
    <property type="molecule type" value="Genomic_DNA"/>
</dbReference>
<protein>
    <submittedName>
        <fullName evidence="10">Twinfilin</fullName>
    </submittedName>
</protein>
<dbReference type="SMART" id="SM00102">
    <property type="entry name" value="ADF"/>
    <property type="match status" value="2"/>
</dbReference>
<keyword evidence="6" id="KW-0206">Cytoskeleton</keyword>
<keyword evidence="4" id="KW-0677">Repeat</keyword>
<dbReference type="Gene3D" id="3.40.20.10">
    <property type="entry name" value="Severin"/>
    <property type="match status" value="2"/>
</dbReference>
<evidence type="ECO:0000256" key="5">
    <source>
        <dbReference type="ARBA" id="ARBA00023203"/>
    </source>
</evidence>
<dbReference type="InterPro" id="IPR029006">
    <property type="entry name" value="ADF-H/Gelsolin-like_dom_sf"/>
</dbReference>
<dbReference type="GO" id="GO:0005737">
    <property type="term" value="C:cytoplasm"/>
    <property type="evidence" value="ECO:0007669"/>
    <property type="project" value="TreeGrafter"/>
</dbReference>
<reference evidence="10 11" key="1">
    <citation type="submission" date="2017-12" db="EMBL/GenBank/DDBJ databases">
        <title>Sequencing, de novo assembly and annotation of complete genome of a new Thraustochytrid species, strain FCC1311.</title>
        <authorList>
            <person name="Sedici K."/>
            <person name="Godart F."/>
            <person name="Aiese Cigliano R."/>
            <person name="Sanseverino W."/>
            <person name="Barakat M."/>
            <person name="Ortet P."/>
            <person name="Marechal E."/>
            <person name="Cagnac O."/>
            <person name="Amato A."/>
        </authorList>
    </citation>
    <scope>NUCLEOTIDE SEQUENCE [LARGE SCALE GENOMIC DNA]</scope>
</reference>
<comment type="caution">
    <text evidence="10">The sequence shown here is derived from an EMBL/GenBank/DDBJ whole genome shotgun (WGS) entry which is preliminary data.</text>
</comment>
<name>A0A2R5GMV4_9STRA</name>
<evidence type="ECO:0000256" key="8">
    <source>
        <dbReference type="SAM" id="MobiDB-lite"/>
    </source>
</evidence>
<evidence type="ECO:0000256" key="7">
    <source>
        <dbReference type="ARBA" id="ARBA00038532"/>
    </source>
</evidence>
<evidence type="ECO:0000313" key="11">
    <source>
        <dbReference type="Proteomes" id="UP000241890"/>
    </source>
</evidence>
<organism evidence="10 11">
    <name type="scientific">Hondaea fermentalgiana</name>
    <dbReference type="NCBI Taxonomy" id="2315210"/>
    <lineage>
        <taxon>Eukaryota</taxon>
        <taxon>Sar</taxon>
        <taxon>Stramenopiles</taxon>
        <taxon>Bigyra</taxon>
        <taxon>Labyrinthulomycetes</taxon>
        <taxon>Thraustochytrida</taxon>
        <taxon>Thraustochytriidae</taxon>
        <taxon>Hondaea</taxon>
    </lineage>
</organism>
<dbReference type="Proteomes" id="UP000241890">
    <property type="component" value="Unassembled WGS sequence"/>
</dbReference>
<comment type="subunit">
    <text evidence="7">Interacts with G-actin; ADP-actin form.</text>
</comment>
<feature type="domain" description="ADF-H" evidence="9">
    <location>
        <begin position="174"/>
        <end position="301"/>
    </location>
</feature>
<sequence>MARANLIVDDELRDVFVNAAEQSPPVRWIQARLNDVRICVEASGPASDNMEDDLEAMKSDALADGKPSFLLFCLEIGAESQAWVLIAYVPDNSKVKARMLYASGVADVKEALGYSNFSGSAHVTSPDELTLDSIRGTTKREFSDQPLTESELLAKEEVAQMAPPSEARANAMGLVPFDFTDDVEAALEGFRAGSVDLVEFVIEGDSTVALGETSPSTRLSSSTIATSEPRFYLVRQVDTSNNVYYIFSCPEGTKIRVRMLYSTCKATLAHHIDELGIELTKVFELGDPSDIDDLLKMYDTPDESAGKIKQANYAKPSRPGRGKARIMKKK</sequence>
<keyword evidence="11" id="KW-1185">Reference proteome</keyword>
<evidence type="ECO:0000256" key="3">
    <source>
        <dbReference type="ARBA" id="ARBA00022490"/>
    </source>
</evidence>
<dbReference type="OrthoDB" id="10006997at2759"/>
<accession>A0A2R5GMV4</accession>
<evidence type="ECO:0000256" key="2">
    <source>
        <dbReference type="ARBA" id="ARBA00009557"/>
    </source>
</evidence>
<feature type="compositionally biased region" description="Basic residues" evidence="8">
    <location>
        <begin position="318"/>
        <end position="330"/>
    </location>
</feature>
<dbReference type="AlphaFoldDB" id="A0A2R5GMV4"/>
<dbReference type="PANTHER" id="PTHR13759:SF1">
    <property type="entry name" value="TWINFILIN"/>
    <property type="match status" value="1"/>
</dbReference>
<dbReference type="InterPro" id="IPR002108">
    <property type="entry name" value="ADF-H"/>
</dbReference>
<dbReference type="GO" id="GO:0051016">
    <property type="term" value="P:barbed-end actin filament capping"/>
    <property type="evidence" value="ECO:0007669"/>
    <property type="project" value="TreeGrafter"/>
</dbReference>
<comment type="subcellular location">
    <subcellularLocation>
        <location evidence="1">Cytoplasm</location>
        <location evidence="1">Cytoskeleton</location>
    </subcellularLocation>
</comment>
<evidence type="ECO:0000256" key="4">
    <source>
        <dbReference type="ARBA" id="ARBA00022737"/>
    </source>
</evidence>
<keyword evidence="3" id="KW-0963">Cytoplasm</keyword>
<dbReference type="InParanoid" id="A0A2R5GMV4"/>
<dbReference type="PROSITE" id="PS51263">
    <property type="entry name" value="ADF_H"/>
    <property type="match status" value="2"/>
</dbReference>
<dbReference type="PANTHER" id="PTHR13759">
    <property type="entry name" value="TWINFILIN"/>
    <property type="match status" value="1"/>
</dbReference>
<feature type="region of interest" description="Disordered" evidence="8">
    <location>
        <begin position="306"/>
        <end position="330"/>
    </location>
</feature>
<dbReference type="Pfam" id="PF00241">
    <property type="entry name" value="Cofilin_ADF"/>
    <property type="match status" value="2"/>
</dbReference>
<dbReference type="GO" id="GO:0005884">
    <property type="term" value="C:actin filament"/>
    <property type="evidence" value="ECO:0007669"/>
    <property type="project" value="TreeGrafter"/>
</dbReference>